<name>A0ACC2BB96_DIPCM</name>
<organism evidence="1 2">
    <name type="scientific">Diphasiastrum complanatum</name>
    <name type="common">Issler's clubmoss</name>
    <name type="synonym">Lycopodium complanatum</name>
    <dbReference type="NCBI Taxonomy" id="34168"/>
    <lineage>
        <taxon>Eukaryota</taxon>
        <taxon>Viridiplantae</taxon>
        <taxon>Streptophyta</taxon>
        <taxon>Embryophyta</taxon>
        <taxon>Tracheophyta</taxon>
        <taxon>Lycopodiopsida</taxon>
        <taxon>Lycopodiales</taxon>
        <taxon>Lycopodiaceae</taxon>
        <taxon>Lycopodioideae</taxon>
        <taxon>Diphasiastrum</taxon>
    </lineage>
</organism>
<reference evidence="2" key="1">
    <citation type="journal article" date="2024" name="Proc. Natl. Acad. Sci. U.S.A.">
        <title>Extraordinary preservation of gene collinearity over three hundred million years revealed in homosporous lycophytes.</title>
        <authorList>
            <person name="Li C."/>
            <person name="Wickell D."/>
            <person name="Kuo L.Y."/>
            <person name="Chen X."/>
            <person name="Nie B."/>
            <person name="Liao X."/>
            <person name="Peng D."/>
            <person name="Ji J."/>
            <person name="Jenkins J."/>
            <person name="Williams M."/>
            <person name="Shu S."/>
            <person name="Plott C."/>
            <person name="Barry K."/>
            <person name="Rajasekar S."/>
            <person name="Grimwood J."/>
            <person name="Han X."/>
            <person name="Sun S."/>
            <person name="Hou Z."/>
            <person name="He W."/>
            <person name="Dai G."/>
            <person name="Sun C."/>
            <person name="Schmutz J."/>
            <person name="Leebens-Mack J.H."/>
            <person name="Li F.W."/>
            <person name="Wang L."/>
        </authorList>
    </citation>
    <scope>NUCLEOTIDE SEQUENCE [LARGE SCALE GENOMIC DNA]</scope>
    <source>
        <strain evidence="2">cv. PW_Plant_1</strain>
    </source>
</reference>
<evidence type="ECO:0000313" key="1">
    <source>
        <dbReference type="EMBL" id="KAJ7526981.1"/>
    </source>
</evidence>
<evidence type="ECO:0000313" key="2">
    <source>
        <dbReference type="Proteomes" id="UP001162992"/>
    </source>
</evidence>
<proteinExistence type="predicted"/>
<gene>
    <name evidence="1" type="ORF">O6H91_16G030200</name>
</gene>
<dbReference type="EMBL" id="CM055107">
    <property type="protein sequence ID" value="KAJ7526981.1"/>
    <property type="molecule type" value="Genomic_DNA"/>
</dbReference>
<sequence>MAANPYGQDQFCNVAPVVVHPLYPAISPTIYPPVAIEEELVRVFCKAAPEFYLTGYEDGTVAMAPINVSDPRQKWVKDKSWGSKLEDAAGFPAFALINKATGRALRHGHSECDQVDSIHFKQNEFEDDILWSTSQDFGQRYRTIRMYNNIALNLDIDHRAKKLGDIKQGTRLILYRWLKDRDHQYWRIVPVSELPGLQLLMPEPDAVNVVALSDPFTLQLLSSPPLHD</sequence>
<comment type="caution">
    <text evidence="1">The sequence shown here is derived from an EMBL/GenBank/DDBJ whole genome shotgun (WGS) entry which is preliminary data.</text>
</comment>
<keyword evidence="2" id="KW-1185">Reference proteome</keyword>
<dbReference type="Proteomes" id="UP001162992">
    <property type="component" value="Chromosome 16"/>
</dbReference>
<accession>A0ACC2BB96</accession>
<protein>
    <submittedName>
        <fullName evidence="1">Uncharacterized protein</fullName>
    </submittedName>
</protein>